<dbReference type="AlphaFoldDB" id="A0A2N0BE01"/>
<sequence length="394" mass="45669">MFDKIRLYLFSPFVKNETEIPALNGIRACAILLVIFYHVWLPFPAGNFPEFLKVVFSNFNSGVDLFFVLSGFLIYSGILKYENDPASFDKTKFFVSRTLRIFPAYYFCLFVLYFYFKGQIDRLIRIPNPNEFQIAEIISLRGILDASYADFFYVSNYSERRLSLVGWSLSIEEQFYLILPFFSSFFLLRKDFTRRISVLILLYFVPSAYRIHYAFQNADLSVLIYSHTRMDALLAGMILAELEFRLRKKENEPGILPQFYPWIAATFLVLGHSFSLDHWFRKTIGFNFLNLGYAFLIASALRSGSFLSFVLGSPVFRPIARLSYTIYLWHFLIGGIAVSKILSGTSNIDGFVFFYAGAAAVSACFLFSWVLYLVIEKPFLLYKEKLRSPHRAKS</sequence>
<feature type="transmembrane region" description="Helical" evidence="1">
    <location>
        <begin position="196"/>
        <end position="215"/>
    </location>
</feature>
<feature type="transmembrane region" description="Helical" evidence="1">
    <location>
        <begin position="20"/>
        <end position="43"/>
    </location>
</feature>
<feature type="transmembrane region" description="Helical" evidence="1">
    <location>
        <begin position="55"/>
        <end position="78"/>
    </location>
</feature>
<accession>A0A2N0BE01</accession>
<name>A0A2N0BE01_9LEPT</name>
<dbReference type="PANTHER" id="PTHR23028">
    <property type="entry name" value="ACETYLTRANSFERASE"/>
    <property type="match status" value="1"/>
</dbReference>
<keyword evidence="1" id="KW-0812">Transmembrane</keyword>
<feature type="domain" description="Acyltransferase 3" evidence="2">
    <location>
        <begin position="21"/>
        <end position="365"/>
    </location>
</feature>
<dbReference type="GO" id="GO:0016020">
    <property type="term" value="C:membrane"/>
    <property type="evidence" value="ECO:0007669"/>
    <property type="project" value="TreeGrafter"/>
</dbReference>
<dbReference type="GO" id="GO:0009103">
    <property type="term" value="P:lipopolysaccharide biosynthetic process"/>
    <property type="evidence" value="ECO:0007669"/>
    <property type="project" value="TreeGrafter"/>
</dbReference>
<dbReference type="PANTHER" id="PTHR23028:SF53">
    <property type="entry name" value="ACYL_TRANSF_3 DOMAIN-CONTAINING PROTEIN"/>
    <property type="match status" value="1"/>
</dbReference>
<keyword evidence="1" id="KW-1133">Transmembrane helix</keyword>
<feature type="transmembrane region" description="Helical" evidence="1">
    <location>
        <begin position="259"/>
        <end position="280"/>
    </location>
</feature>
<dbReference type="OrthoDB" id="9767863at2"/>
<feature type="transmembrane region" description="Helical" evidence="1">
    <location>
        <begin position="324"/>
        <end position="342"/>
    </location>
</feature>
<dbReference type="InterPro" id="IPR050879">
    <property type="entry name" value="Acyltransferase_3"/>
</dbReference>
<evidence type="ECO:0000313" key="3">
    <source>
        <dbReference type="EMBL" id="PJZ94705.1"/>
    </source>
</evidence>
<keyword evidence="3" id="KW-0012">Acyltransferase</keyword>
<dbReference type="InterPro" id="IPR002656">
    <property type="entry name" value="Acyl_transf_3_dom"/>
</dbReference>
<dbReference type="GO" id="GO:0016747">
    <property type="term" value="F:acyltransferase activity, transferring groups other than amino-acyl groups"/>
    <property type="evidence" value="ECO:0007669"/>
    <property type="project" value="InterPro"/>
</dbReference>
<keyword evidence="1" id="KW-0472">Membrane</keyword>
<feature type="transmembrane region" description="Helical" evidence="1">
    <location>
        <begin position="354"/>
        <end position="375"/>
    </location>
</feature>
<feature type="transmembrane region" description="Helical" evidence="1">
    <location>
        <begin position="98"/>
        <end position="116"/>
    </location>
</feature>
<feature type="transmembrane region" description="Helical" evidence="1">
    <location>
        <begin position="292"/>
        <end position="312"/>
    </location>
</feature>
<gene>
    <name evidence="3" type="ORF">CH379_01140</name>
</gene>
<evidence type="ECO:0000256" key="1">
    <source>
        <dbReference type="SAM" id="Phobius"/>
    </source>
</evidence>
<dbReference type="EMBL" id="NPEF01000006">
    <property type="protein sequence ID" value="PJZ94705.1"/>
    <property type="molecule type" value="Genomic_DNA"/>
</dbReference>
<evidence type="ECO:0000259" key="2">
    <source>
        <dbReference type="Pfam" id="PF01757"/>
    </source>
</evidence>
<organism evidence="3">
    <name type="scientific">Leptospira ellisii</name>
    <dbReference type="NCBI Taxonomy" id="2023197"/>
    <lineage>
        <taxon>Bacteria</taxon>
        <taxon>Pseudomonadati</taxon>
        <taxon>Spirochaetota</taxon>
        <taxon>Spirochaetia</taxon>
        <taxon>Leptospirales</taxon>
        <taxon>Leptospiraceae</taxon>
        <taxon>Leptospira</taxon>
    </lineage>
</organism>
<comment type="caution">
    <text evidence="3">The sequence shown here is derived from an EMBL/GenBank/DDBJ whole genome shotgun (WGS) entry which is preliminary data.</text>
</comment>
<keyword evidence="3" id="KW-0808">Transferase</keyword>
<protein>
    <submittedName>
        <fullName evidence="3">Acyltransferase</fullName>
    </submittedName>
</protein>
<proteinExistence type="predicted"/>
<reference evidence="3" key="1">
    <citation type="submission" date="2017-07" db="EMBL/GenBank/DDBJ databases">
        <title>Leptospira spp. isolated from tropical soils.</title>
        <authorList>
            <person name="Thibeaux R."/>
            <person name="Iraola G."/>
            <person name="Ferres I."/>
            <person name="Bierque E."/>
            <person name="Girault D."/>
            <person name="Soupe-Gilbert M.-E."/>
            <person name="Picardeau M."/>
            <person name="Goarant C."/>
        </authorList>
    </citation>
    <scope>NUCLEOTIDE SEQUENCE [LARGE SCALE GENOMIC DNA]</scope>
    <source>
        <strain evidence="3">ATI7-C-A5</strain>
    </source>
</reference>
<dbReference type="Pfam" id="PF01757">
    <property type="entry name" value="Acyl_transf_3"/>
    <property type="match status" value="1"/>
</dbReference>